<organism evidence="2 3">
    <name type="scientific">Candidatus Terraquivivens tikiterensis</name>
    <dbReference type="NCBI Taxonomy" id="1980982"/>
    <lineage>
        <taxon>Archaea</taxon>
        <taxon>Nitrososphaerota</taxon>
        <taxon>Candidatus Wolframiiraptoraceae</taxon>
        <taxon>Candidatus Terraquivivens</taxon>
    </lineage>
</organism>
<dbReference type="AlphaFoldDB" id="A0A2R7Y0Q8"/>
<dbReference type="Pfam" id="PF18480">
    <property type="entry name" value="DUF5615"/>
    <property type="match status" value="1"/>
</dbReference>
<protein>
    <recommendedName>
        <fullName evidence="1">DUF5615 domain-containing protein</fullName>
    </recommendedName>
</protein>
<dbReference type="EMBL" id="NDWU01000026">
    <property type="protein sequence ID" value="PUA31115.1"/>
    <property type="molecule type" value="Genomic_DNA"/>
</dbReference>
<feature type="domain" description="DUF5615" evidence="1">
    <location>
        <begin position="7"/>
        <end position="67"/>
    </location>
</feature>
<evidence type="ECO:0000313" key="2">
    <source>
        <dbReference type="EMBL" id="PUA31115.1"/>
    </source>
</evidence>
<comment type="caution">
    <text evidence="2">The sequence shown here is derived from an EMBL/GenBank/DDBJ whole genome shotgun (WGS) entry which is preliminary data.</text>
</comment>
<accession>A0A2R7Y0Q8</accession>
<proteinExistence type="predicted"/>
<evidence type="ECO:0000313" key="3">
    <source>
        <dbReference type="Proteomes" id="UP000244066"/>
    </source>
</evidence>
<dbReference type="Proteomes" id="UP000244066">
    <property type="component" value="Unassembled WGS sequence"/>
</dbReference>
<evidence type="ECO:0000259" key="1">
    <source>
        <dbReference type="Pfam" id="PF18480"/>
    </source>
</evidence>
<gene>
    <name evidence="2" type="ORF">B9J98_07710</name>
</gene>
<name>A0A2R7Y0Q8_9ARCH</name>
<reference evidence="2 3" key="1">
    <citation type="submission" date="2017-04" db="EMBL/GenBank/DDBJ databases">
        <title>Draft Aigarchaeota genome from a New Zealand hot spring.</title>
        <authorList>
            <person name="Reysenbach A.-L."/>
            <person name="Donaho J.A."/>
            <person name="Gerhart J."/>
            <person name="Kelley J.F."/>
            <person name="Kouba K."/>
            <person name="Podar M."/>
            <person name="Stott M."/>
        </authorList>
    </citation>
    <scope>NUCLEOTIDE SEQUENCE [LARGE SCALE GENOMIC DNA]</scope>
    <source>
        <strain evidence="2">NZ13_MG1</strain>
    </source>
</reference>
<sequence>MTEELFFLADENIPFQIVKKLKSAGYKVATVDQIAKPGIRNDELASLAIKHGMIIITRDADLAHLKLDLMRKNQCHMRQVKDGARQNGRIHIK</sequence>
<dbReference type="InterPro" id="IPR041049">
    <property type="entry name" value="DUF5615"/>
</dbReference>